<comment type="caution">
    <text evidence="1">The sequence shown here is derived from an EMBL/GenBank/DDBJ whole genome shotgun (WGS) entry which is preliminary data.</text>
</comment>
<dbReference type="AlphaFoldDB" id="A0A6M2BN29"/>
<keyword evidence="2" id="KW-1185">Reference proteome</keyword>
<dbReference type="Proteomes" id="UP000472676">
    <property type="component" value="Unassembled WGS sequence"/>
</dbReference>
<dbReference type="InterPro" id="IPR019639">
    <property type="entry name" value="DUF2505"/>
</dbReference>
<gene>
    <name evidence="1" type="ORF">G7Y85_02885</name>
</gene>
<reference evidence="1 2" key="1">
    <citation type="journal article" date="2014" name="Int. J. Syst. Evol. Microbiol.">
        <title>Solimonas terrae sp. nov., isolated from soil.</title>
        <authorList>
            <person name="Kim S.J."/>
            <person name="Moon J.Y."/>
            <person name="Weon H.Y."/>
            <person name="Ahn J.H."/>
            <person name="Chen W.M."/>
            <person name="Kwon S.W."/>
        </authorList>
    </citation>
    <scope>NUCLEOTIDE SEQUENCE [LARGE SCALE GENOMIC DNA]</scope>
    <source>
        <strain evidence="1 2">KIS83-12</strain>
    </source>
</reference>
<dbReference type="EMBL" id="JAAMOW010000001">
    <property type="protein sequence ID" value="NGY03700.1"/>
    <property type="molecule type" value="Genomic_DNA"/>
</dbReference>
<sequence>MKYEQKQSFDKPSSTVIKMFGDRAYFERKYAELGFRNVEVLEHEKKGDQFTIRIRYTATADVPLPDFAKKFVPAEMNIVQRDSWDLKKKTGRLEVELRGIPLKVGAAMRLADEGKGSANTLAWEVVCSVPLLGGKLEKLLVSDIQAKADADLAASRKILADY</sequence>
<evidence type="ECO:0000313" key="2">
    <source>
        <dbReference type="Proteomes" id="UP000472676"/>
    </source>
</evidence>
<protein>
    <submittedName>
        <fullName evidence="1">DUF2505 domain-containing protein</fullName>
    </submittedName>
</protein>
<organism evidence="1 2">
    <name type="scientific">Solimonas terrae</name>
    <dbReference type="NCBI Taxonomy" id="1396819"/>
    <lineage>
        <taxon>Bacteria</taxon>
        <taxon>Pseudomonadati</taxon>
        <taxon>Pseudomonadota</taxon>
        <taxon>Gammaproteobacteria</taxon>
        <taxon>Nevskiales</taxon>
        <taxon>Nevskiaceae</taxon>
        <taxon>Solimonas</taxon>
    </lineage>
</organism>
<evidence type="ECO:0000313" key="1">
    <source>
        <dbReference type="EMBL" id="NGY03700.1"/>
    </source>
</evidence>
<dbReference type="Pfam" id="PF10698">
    <property type="entry name" value="DUF2505"/>
    <property type="match status" value="1"/>
</dbReference>
<name>A0A6M2BN29_9GAMM</name>
<dbReference type="RefSeq" id="WP_166251366.1">
    <property type="nucleotide sequence ID" value="NZ_JAAMOW010000001.1"/>
</dbReference>
<proteinExistence type="predicted"/>
<accession>A0A6M2BN29</accession>